<proteinExistence type="predicted"/>
<dbReference type="SUPFAM" id="SSF109604">
    <property type="entry name" value="HD-domain/PDEase-like"/>
    <property type="match status" value="1"/>
</dbReference>
<evidence type="ECO:0000313" key="2">
    <source>
        <dbReference type="EMBL" id="BCI61754.1"/>
    </source>
</evidence>
<protein>
    <submittedName>
        <fullName evidence="2">ATP-binding protein</fullName>
    </submittedName>
</protein>
<dbReference type="GO" id="GO:0005524">
    <property type="term" value="F:ATP binding"/>
    <property type="evidence" value="ECO:0007669"/>
    <property type="project" value="UniProtKB-KW"/>
</dbReference>
<evidence type="ECO:0000259" key="1">
    <source>
        <dbReference type="Pfam" id="PF24391"/>
    </source>
</evidence>
<dbReference type="SUPFAM" id="SSF55874">
    <property type="entry name" value="ATPase domain of HSP90 chaperone/DNA topoisomerase II/histidine kinase"/>
    <property type="match status" value="1"/>
</dbReference>
<dbReference type="Proteomes" id="UP000594042">
    <property type="component" value="Chromosome"/>
</dbReference>
<dbReference type="Pfam" id="PF24391">
    <property type="entry name" value="HD-CE"/>
    <property type="match status" value="1"/>
</dbReference>
<dbReference type="KEGG" id="copr:Cop2CBH44_01070"/>
<keyword evidence="2" id="KW-0547">Nucleotide-binding</keyword>
<dbReference type="Gene3D" id="1.10.3210.10">
    <property type="entry name" value="Hypothetical protein af1432"/>
    <property type="match status" value="1"/>
</dbReference>
<name>A0A7G1HTK8_9BACT</name>
<accession>A0A7G1HTK8</accession>
<reference evidence="3" key="1">
    <citation type="submission" date="2020-07" db="EMBL/GenBank/DDBJ databases">
        <title>Complete genome sequencing of Coprobacter sp. strain 2CBH44.</title>
        <authorList>
            <person name="Sakamoto M."/>
            <person name="Murakami T."/>
            <person name="Mori H."/>
        </authorList>
    </citation>
    <scope>NUCLEOTIDE SEQUENCE [LARGE SCALE GENOMIC DNA]</scope>
    <source>
        <strain evidence="3">2CBH44</strain>
    </source>
</reference>
<dbReference type="InterPro" id="IPR056471">
    <property type="entry name" value="HD-CE"/>
</dbReference>
<dbReference type="Gene3D" id="3.30.565.10">
    <property type="entry name" value="Histidine kinase-like ATPase, C-terminal domain"/>
    <property type="match status" value="1"/>
</dbReference>
<organism evidence="2 3">
    <name type="scientific">Coprobacter secundus subsp. similis</name>
    <dbReference type="NCBI Taxonomy" id="2751153"/>
    <lineage>
        <taxon>Bacteria</taxon>
        <taxon>Pseudomonadati</taxon>
        <taxon>Bacteroidota</taxon>
        <taxon>Bacteroidia</taxon>
        <taxon>Bacteroidales</taxon>
        <taxon>Barnesiellaceae</taxon>
        <taxon>Coprobacter</taxon>
    </lineage>
</organism>
<sequence>MNDNTYYKNYTLEKHLKSLSEMDRDYELLYSIWRLNKQNLAQGLNLVSNAYPHYSKHDISHSMTIINNIQCLLGEERIKRLGATDTFLILMACLTHDIGMILTYKIIEEEWKNDSFKEILTKMADNNDSIIAESAKLLLDKSNTNDSKQDNFKWALEIKNAVTILTAEIFRNKHAKQSADNILSNDEFKKLADNYYSEQLPNRFIELLASIALLHGENFNDVIIRLYQKANGYKGDYIHPRFIACMIRIGDLLDFDNNRFDAFSIASIKQMPETSILHQQKHAAVRHMLISPSKIEAELDCPDESVYRTARSWFDWLEEEVNNQSQEWPNIAPPDLGGLPPIISKDSIKILYKGIQASPELLNLKFTMSQKKMFNILQGGGIYKEPGFAFIREIVQNAFDASKIQMWNDIKAGIYDSYFEDNNTTVDTISFPDEIMPSIYRQYPVCLTITWSNEQKDTIRITCEDKGTGISEATLLRMTKYVGDSHQREQEYTENYKNMPYWLRPTAAFGIGLQSIFFVAKTFEVETAFPNEKTKRIIFRSAADNQYCSIAEENINRKRGTTVIVDINKEKFPELFGTTFSWDILDSVDVFKGEEDDIYLAKIDNFVVNTFKYIKNLCFNYKTINSERNFEKDVLSDSIKYTPVDKDYKLSHKYVNGLLVFDFIEKQFGSSFSLWFNNDMKYHHHLYQRLLLRDVIVSNAKFNYWKTGYLGFEWNLNNQTTDTIVDISRDNLTYTGKEWVADTLLSELLPHTIELISEVFDQELNGADENAKNLDIQYLNYCLTAFAYGKNNYDLTKLSQREIPKDIASYNKQAITADKLIEAKTLILISSSKINAVGNILEREINRIEEKYSKTLANEIIIWGDNYLQNAFMFNYICSEVLLYNNDCEIYKLEKITSNSNDYKPIKHVVEYLNILDNMGLHKCSRKVIYGLEEYPNISVKRCWISGFENFPPYSSCCIYSPFTNKREIENLLNHAKDMPESDIKSYIRENLSSYITPYMMDIIREYNIHADISDNKIKEDYIKLIYDFIKLKQNS</sequence>
<dbReference type="InterPro" id="IPR036890">
    <property type="entry name" value="HATPase_C_sf"/>
</dbReference>
<gene>
    <name evidence="2" type="ORF">Cop2CBH44_01070</name>
</gene>
<keyword evidence="3" id="KW-1185">Reference proteome</keyword>
<dbReference type="RefSeq" id="WP_200755308.1">
    <property type="nucleotide sequence ID" value="NZ_AP023322.1"/>
</dbReference>
<dbReference type="EMBL" id="AP023322">
    <property type="protein sequence ID" value="BCI61754.1"/>
    <property type="molecule type" value="Genomic_DNA"/>
</dbReference>
<feature type="domain" description="HD-CE" evidence="1">
    <location>
        <begin position="52"/>
        <end position="322"/>
    </location>
</feature>
<dbReference type="AlphaFoldDB" id="A0A7G1HTK8"/>
<keyword evidence="2" id="KW-0067">ATP-binding</keyword>
<evidence type="ECO:0000313" key="3">
    <source>
        <dbReference type="Proteomes" id="UP000594042"/>
    </source>
</evidence>